<sequence length="190" mass="21422">MFKCRVCSIVPFASFLGLIGAEEEDDEPHLNRRLSREDDFSPSLNGSDASCASYKEDAAPGRRSAEEIAYLVKAWDACTHERAKAFWKTPAQRYAILSSIAKGCARSDDPVTGVDGPCVRWYGAMQDDYPVIPIRRPGDTKDSMSYVNRMLVFFFADAQSFEQIDKEVYRAFKMHCGNRWCVSVTHILLS</sequence>
<gene>
    <name evidence="3" type="ORF">BcabD6B2_29860</name>
</gene>
<evidence type="ECO:0000256" key="1">
    <source>
        <dbReference type="SAM" id="MobiDB-lite"/>
    </source>
</evidence>
<comment type="caution">
    <text evidence="3">The sequence shown here is derived from an EMBL/GenBank/DDBJ whole genome shotgun (WGS) entry which is preliminary data.</text>
</comment>
<evidence type="ECO:0000256" key="2">
    <source>
        <dbReference type="SAM" id="SignalP"/>
    </source>
</evidence>
<accession>A0AAV4LWP7</accession>
<feature type="chain" id="PRO_5043708216" evidence="2">
    <location>
        <begin position="22"/>
        <end position="190"/>
    </location>
</feature>
<reference evidence="3 4" key="1">
    <citation type="submission" date="2021-06" db="EMBL/GenBank/DDBJ databases">
        <title>Genome sequence of Babesia caballi.</title>
        <authorList>
            <person name="Yamagishi J."/>
            <person name="Kidaka T."/>
            <person name="Ochi A."/>
        </authorList>
    </citation>
    <scope>NUCLEOTIDE SEQUENCE [LARGE SCALE GENOMIC DNA]</scope>
    <source>
        <strain evidence="3">USDA-D6B2</strain>
    </source>
</reference>
<evidence type="ECO:0000313" key="4">
    <source>
        <dbReference type="Proteomes" id="UP001497744"/>
    </source>
</evidence>
<dbReference type="GeneID" id="94195032"/>
<dbReference type="Proteomes" id="UP001497744">
    <property type="component" value="Unassembled WGS sequence"/>
</dbReference>
<feature type="compositionally biased region" description="Basic and acidic residues" evidence="1">
    <location>
        <begin position="28"/>
        <end position="39"/>
    </location>
</feature>
<proteinExistence type="predicted"/>
<dbReference type="AlphaFoldDB" id="A0AAV4LWP7"/>
<feature type="region of interest" description="Disordered" evidence="1">
    <location>
        <begin position="27"/>
        <end position="48"/>
    </location>
</feature>
<name>A0AAV4LWP7_BABCB</name>
<keyword evidence="2" id="KW-0732">Signal</keyword>
<feature type="signal peptide" evidence="2">
    <location>
        <begin position="1"/>
        <end position="21"/>
    </location>
</feature>
<protein>
    <submittedName>
        <fullName evidence="3">DNA replication licensing factor MCM6</fullName>
    </submittedName>
</protein>
<organism evidence="3 4">
    <name type="scientific">Babesia caballi</name>
    <dbReference type="NCBI Taxonomy" id="5871"/>
    <lineage>
        <taxon>Eukaryota</taxon>
        <taxon>Sar</taxon>
        <taxon>Alveolata</taxon>
        <taxon>Apicomplexa</taxon>
        <taxon>Aconoidasida</taxon>
        <taxon>Piroplasmida</taxon>
        <taxon>Babesiidae</taxon>
        <taxon>Babesia</taxon>
    </lineage>
</organism>
<dbReference type="RefSeq" id="XP_067715620.1">
    <property type="nucleotide sequence ID" value="XM_067859519.1"/>
</dbReference>
<dbReference type="EMBL" id="BPLF01000002">
    <property type="protein sequence ID" value="GIX63551.1"/>
    <property type="molecule type" value="Genomic_DNA"/>
</dbReference>
<evidence type="ECO:0000313" key="3">
    <source>
        <dbReference type="EMBL" id="GIX63551.1"/>
    </source>
</evidence>
<keyword evidence="4" id="KW-1185">Reference proteome</keyword>